<dbReference type="PANTHER" id="PTHR41259">
    <property type="entry name" value="DOUBLE-STRAND BREAK REPAIR RAD50 ATPASE, PUTATIVE-RELATED"/>
    <property type="match status" value="1"/>
</dbReference>
<gene>
    <name evidence="1" type="ORF">AYR66_04965</name>
</gene>
<evidence type="ECO:0000313" key="2">
    <source>
        <dbReference type="Proteomes" id="UP000197535"/>
    </source>
</evidence>
<accession>A0A254T8F2</accession>
<evidence type="ECO:0000313" key="1">
    <source>
        <dbReference type="EMBL" id="OWW18931.1"/>
    </source>
</evidence>
<sequence length="110" mass="12136">MDFDAQPMTLHGQRSDGKLVGITGMSDGTRDQLYLALRLAALEMHLEKASPLPFIADDLFINYDDGRSTAGFEALAALSEKTQVIYLTHHDHLVDVVREVFGKGVSVVYL</sequence>
<protein>
    <recommendedName>
        <fullName evidence="3">RecF/RecN/SMC N-terminal domain-containing protein</fullName>
    </recommendedName>
</protein>
<dbReference type="InterPro" id="IPR027417">
    <property type="entry name" value="P-loop_NTPase"/>
</dbReference>
<dbReference type="EMBL" id="LSTO01000001">
    <property type="protein sequence ID" value="OWW18931.1"/>
    <property type="molecule type" value="Genomic_DNA"/>
</dbReference>
<dbReference type="Proteomes" id="UP000197535">
    <property type="component" value="Unassembled WGS sequence"/>
</dbReference>
<comment type="caution">
    <text evidence="1">The sequence shown here is derived from an EMBL/GenBank/DDBJ whole genome shotgun (WGS) entry which is preliminary data.</text>
</comment>
<dbReference type="SUPFAM" id="SSF52540">
    <property type="entry name" value="P-loop containing nucleoside triphosphate hydrolases"/>
    <property type="match status" value="1"/>
</dbReference>
<dbReference type="PANTHER" id="PTHR41259:SF1">
    <property type="entry name" value="DOUBLE-STRAND BREAK REPAIR RAD50 ATPASE, PUTATIVE-RELATED"/>
    <property type="match status" value="1"/>
</dbReference>
<name>A0A254T8F2_9BURK</name>
<dbReference type="AlphaFoldDB" id="A0A254T8F2"/>
<keyword evidence="2" id="KW-1185">Reference proteome</keyword>
<proteinExistence type="predicted"/>
<evidence type="ECO:0008006" key="3">
    <source>
        <dbReference type="Google" id="ProtNLM"/>
    </source>
</evidence>
<dbReference type="Gene3D" id="3.40.50.300">
    <property type="entry name" value="P-loop containing nucleotide triphosphate hydrolases"/>
    <property type="match status" value="1"/>
</dbReference>
<reference evidence="1 2" key="1">
    <citation type="submission" date="2016-02" db="EMBL/GenBank/DDBJ databases">
        <authorList>
            <person name="Wen L."/>
            <person name="He K."/>
            <person name="Yang H."/>
        </authorList>
    </citation>
    <scope>NUCLEOTIDE SEQUENCE [LARGE SCALE GENOMIC DNA]</scope>
    <source>
        <strain evidence="1 2">TSA40</strain>
    </source>
</reference>
<organism evidence="1 2">
    <name type="scientific">Noviherbaspirillum denitrificans</name>
    <dbReference type="NCBI Taxonomy" id="1968433"/>
    <lineage>
        <taxon>Bacteria</taxon>
        <taxon>Pseudomonadati</taxon>
        <taxon>Pseudomonadota</taxon>
        <taxon>Betaproteobacteria</taxon>
        <taxon>Burkholderiales</taxon>
        <taxon>Oxalobacteraceae</taxon>
        <taxon>Noviherbaspirillum</taxon>
    </lineage>
</organism>